<keyword evidence="2" id="KW-0472">Membrane</keyword>
<evidence type="ECO:0000313" key="4">
    <source>
        <dbReference type="Proteomes" id="UP001595900"/>
    </source>
</evidence>
<feature type="transmembrane region" description="Helical" evidence="2">
    <location>
        <begin position="24"/>
        <end position="45"/>
    </location>
</feature>
<protein>
    <submittedName>
        <fullName evidence="3">Uncharacterized protein</fullName>
    </submittedName>
</protein>
<name>A0ABV8Q6H8_9MICO</name>
<feature type="transmembrane region" description="Helical" evidence="2">
    <location>
        <begin position="74"/>
        <end position="97"/>
    </location>
</feature>
<comment type="caution">
    <text evidence="3">The sequence shown here is derived from an EMBL/GenBank/DDBJ whole genome shotgun (WGS) entry which is preliminary data.</text>
</comment>
<dbReference type="RefSeq" id="WP_390227927.1">
    <property type="nucleotide sequence ID" value="NZ_JBHSCN010000004.1"/>
</dbReference>
<evidence type="ECO:0000256" key="1">
    <source>
        <dbReference type="SAM" id="MobiDB-lite"/>
    </source>
</evidence>
<dbReference type="Proteomes" id="UP001595900">
    <property type="component" value="Unassembled WGS sequence"/>
</dbReference>
<keyword evidence="2" id="KW-0812">Transmembrane</keyword>
<organism evidence="3 4">
    <name type="scientific">Gryllotalpicola reticulitermitis</name>
    <dbReference type="NCBI Taxonomy" id="1184153"/>
    <lineage>
        <taxon>Bacteria</taxon>
        <taxon>Bacillati</taxon>
        <taxon>Actinomycetota</taxon>
        <taxon>Actinomycetes</taxon>
        <taxon>Micrococcales</taxon>
        <taxon>Microbacteriaceae</taxon>
        <taxon>Gryllotalpicola</taxon>
    </lineage>
</organism>
<feature type="transmembrane region" description="Helical" evidence="2">
    <location>
        <begin position="109"/>
        <end position="127"/>
    </location>
</feature>
<feature type="compositionally biased region" description="Polar residues" evidence="1">
    <location>
        <begin position="176"/>
        <end position="185"/>
    </location>
</feature>
<accession>A0ABV8Q6H8</accession>
<evidence type="ECO:0000256" key="2">
    <source>
        <dbReference type="SAM" id="Phobius"/>
    </source>
</evidence>
<dbReference type="EMBL" id="JBHSCN010000004">
    <property type="protein sequence ID" value="MFC4242963.1"/>
    <property type="molecule type" value="Genomic_DNA"/>
</dbReference>
<gene>
    <name evidence="3" type="ORF">ACFOYW_06235</name>
</gene>
<feature type="transmembrane region" description="Helical" evidence="2">
    <location>
        <begin position="133"/>
        <end position="149"/>
    </location>
</feature>
<feature type="region of interest" description="Disordered" evidence="1">
    <location>
        <begin position="159"/>
        <end position="185"/>
    </location>
</feature>
<proteinExistence type="predicted"/>
<keyword evidence="4" id="KW-1185">Reference proteome</keyword>
<reference evidence="4" key="1">
    <citation type="journal article" date="2019" name="Int. J. Syst. Evol. Microbiol.">
        <title>The Global Catalogue of Microorganisms (GCM) 10K type strain sequencing project: providing services to taxonomists for standard genome sequencing and annotation.</title>
        <authorList>
            <consortium name="The Broad Institute Genomics Platform"/>
            <consortium name="The Broad Institute Genome Sequencing Center for Infectious Disease"/>
            <person name="Wu L."/>
            <person name="Ma J."/>
        </authorList>
    </citation>
    <scope>NUCLEOTIDE SEQUENCE [LARGE SCALE GENOMIC DNA]</scope>
    <source>
        <strain evidence="4">CGMCC 1.10363</strain>
    </source>
</reference>
<evidence type="ECO:0000313" key="3">
    <source>
        <dbReference type="EMBL" id="MFC4242963.1"/>
    </source>
</evidence>
<keyword evidence="2" id="KW-1133">Transmembrane helix</keyword>
<sequence length="185" mass="19259">MTTAESPTQTAPAARHGVSARVSVIMPAAAALIFAGAATLAGFGFSKWVAAHDAIVFPAEENSTAPHYPAGHMVIGWSLGLSLILFAAVAAAAVIVVMSSTIRWTLWRGTWAIVLAGLVGLMPAAAIWSSVPVAFVLVVPAVAAAWCFARRSHARQDAYSQLSTDERPLTRATRAGQGSPTPRDV</sequence>